<feature type="region of interest" description="Disordered" evidence="8">
    <location>
        <begin position="509"/>
        <end position="529"/>
    </location>
</feature>
<dbReference type="Proteomes" id="UP000282613">
    <property type="component" value="Unassembled WGS sequence"/>
</dbReference>
<dbReference type="AlphaFoldDB" id="A0A158R7J5"/>
<dbReference type="WBParaSite" id="TASK_0000396401-mRNA-1">
    <property type="protein sequence ID" value="TASK_0000396401-mRNA-1"/>
    <property type="gene ID" value="TASK_0000396401"/>
</dbReference>
<dbReference type="OrthoDB" id="442970at2759"/>
<feature type="domain" description="PPIase cyclophilin-type" evidence="10">
    <location>
        <begin position="19"/>
        <end position="150"/>
    </location>
</feature>
<feature type="region of interest" description="Disordered" evidence="8">
    <location>
        <begin position="392"/>
        <end position="416"/>
    </location>
</feature>
<feature type="transmembrane region" description="Helical" evidence="9">
    <location>
        <begin position="630"/>
        <end position="649"/>
    </location>
</feature>
<evidence type="ECO:0000256" key="5">
    <source>
        <dbReference type="ARBA" id="ARBA00023136"/>
    </source>
</evidence>
<dbReference type="Pfam" id="PF00160">
    <property type="entry name" value="Pro_isomerase"/>
    <property type="match status" value="1"/>
</dbReference>
<evidence type="ECO:0000256" key="3">
    <source>
        <dbReference type="ARBA" id="ARBA00022692"/>
    </source>
</evidence>
<reference evidence="13" key="1">
    <citation type="submission" date="2016-04" db="UniProtKB">
        <authorList>
            <consortium name="WormBaseParasite"/>
        </authorList>
    </citation>
    <scope>IDENTIFICATION</scope>
</reference>
<feature type="coiled-coil region" evidence="7">
    <location>
        <begin position="249"/>
        <end position="323"/>
    </location>
</feature>
<dbReference type="InterPro" id="IPR029000">
    <property type="entry name" value="Cyclophilin-like_dom_sf"/>
</dbReference>
<evidence type="ECO:0000313" key="12">
    <source>
        <dbReference type="Proteomes" id="UP000282613"/>
    </source>
</evidence>
<dbReference type="STRING" id="60517.A0A158R7J5"/>
<dbReference type="GO" id="GO:0016020">
    <property type="term" value="C:membrane"/>
    <property type="evidence" value="ECO:0007669"/>
    <property type="project" value="UniProtKB-SubCell"/>
</dbReference>
<keyword evidence="2" id="KW-0813">Transport</keyword>
<dbReference type="PANTHER" id="PTHR16950">
    <property type="entry name" value="ZINC TRANSPORTER SLC39A7 HISTIDINE-RICH MEMBRANE PROTEIN KE4"/>
    <property type="match status" value="1"/>
</dbReference>
<feature type="transmembrane region" description="Helical" evidence="9">
    <location>
        <begin position="851"/>
        <end position="874"/>
    </location>
</feature>
<reference evidence="11 12" key="2">
    <citation type="submission" date="2018-11" db="EMBL/GenBank/DDBJ databases">
        <authorList>
            <consortium name="Pathogen Informatics"/>
        </authorList>
    </citation>
    <scope>NUCLEOTIDE SEQUENCE [LARGE SCALE GENOMIC DNA]</scope>
</reference>
<evidence type="ECO:0000256" key="6">
    <source>
        <dbReference type="ARBA" id="ARBA00038485"/>
    </source>
</evidence>
<keyword evidence="12" id="KW-1185">Reference proteome</keyword>
<evidence type="ECO:0000256" key="8">
    <source>
        <dbReference type="SAM" id="MobiDB-lite"/>
    </source>
</evidence>
<feature type="transmembrane region" description="Helical" evidence="9">
    <location>
        <begin position="807"/>
        <end position="830"/>
    </location>
</feature>
<evidence type="ECO:0000313" key="11">
    <source>
        <dbReference type="EMBL" id="VDK32645.1"/>
    </source>
</evidence>
<feature type="compositionally biased region" description="Basic and acidic residues" evidence="8">
    <location>
        <begin position="509"/>
        <end position="524"/>
    </location>
</feature>
<keyword evidence="3 9" id="KW-0812">Transmembrane</keyword>
<feature type="compositionally biased region" description="Basic and acidic residues" evidence="8">
    <location>
        <begin position="439"/>
        <end position="456"/>
    </location>
</feature>
<evidence type="ECO:0000256" key="2">
    <source>
        <dbReference type="ARBA" id="ARBA00022448"/>
    </source>
</evidence>
<sequence>MSNIYITEPATNGKVILTTTVGDIEVELWSKETPLACRNFVQLCMEGYYDDTAFHRLVKGFIVQGGDPTGTGDGGESIYEGPFKTESHSRLSFNRRGLLGMACPEPNCNGSQFFFTLGEALELNGKHTLFGRVVGNTLFNMLRLADVDVVILNPYDDIVPRQIKPKRKTEGDEKVKPTAKATKNFSLLSFGSEAEEEEEISSKIEEKLRSRGKSAHDLVDDESLSKEAVTVTEEDAEIIAKTSAIFEAEAEARRRRRELASRLESEEELRQKQKRMEELRAEADAVRRDIARTMRSAKERAAAAEAARQAAETRAQLEAEELRRAEAWEAEQREKAAAGLPKATAQPMVDNFADEVASYRSRAKKNRERKDREDQTMNLLNRFKSRLLSALAKSKNDDSSKDTTNNNIEDDDDENKTLSADPIAWVRCKLISEEPTPARRVMDPSLDDPDRHDLYDPRNPLNLRKRGAVTGDSGGIMMRYVAATFLTFLLLIAFTRASIDEHLHAGEDFESHSHDHGHSHDQHRDHHHKHDHLHEHYDIKSRSSQIWMDTVGAVVGISLAPFALLLLVPDLNKHRELLKILLGFAAGGLLGDAFLHLIPHALSHTRGHDHSENYHDAHGHSHSLGDGNTRVFLCVIGGIFVFLCIDKCLRFVRSGHNHSHSSLVNANDDKKQKNAKAGNGKGGASASNGSNKNKTKNRLGMNIAGYLNLAADFSHNVTDGIAIAGSFLISRNVGYVTTLTVLVHELPHEIGDYAILIKSGCGAHRAMLLQLVTALGAVLGACLSLLAAGVGVDSRESGGNFVLSPELITTCLLPFTAGGFIYIALASVLPDLLVDHQTGDRRSATKMTQRIVLATAELTAVVLGISLMAAIGLFE</sequence>
<dbReference type="GO" id="GO:0003755">
    <property type="term" value="F:peptidyl-prolyl cis-trans isomerase activity"/>
    <property type="evidence" value="ECO:0007669"/>
    <property type="project" value="InterPro"/>
</dbReference>
<accession>A0A158R7J5</accession>
<name>A0A158R7J5_TAEAS</name>
<feature type="transmembrane region" description="Helical" evidence="9">
    <location>
        <begin position="546"/>
        <end position="568"/>
    </location>
</feature>
<dbReference type="SUPFAM" id="SSF50891">
    <property type="entry name" value="Cyclophilin-like"/>
    <property type="match status" value="1"/>
</dbReference>
<dbReference type="PANTHER" id="PTHR16950:SF25">
    <property type="entry name" value="ZINC TRANSPORTER SLC39A7"/>
    <property type="match status" value="1"/>
</dbReference>
<evidence type="ECO:0000256" key="9">
    <source>
        <dbReference type="SAM" id="Phobius"/>
    </source>
</evidence>
<keyword evidence="5 9" id="KW-0472">Membrane</keyword>
<evidence type="ECO:0000256" key="7">
    <source>
        <dbReference type="SAM" id="Coils"/>
    </source>
</evidence>
<organism evidence="13">
    <name type="scientific">Taenia asiatica</name>
    <name type="common">Asian tapeworm</name>
    <dbReference type="NCBI Taxonomy" id="60517"/>
    <lineage>
        <taxon>Eukaryota</taxon>
        <taxon>Metazoa</taxon>
        <taxon>Spiralia</taxon>
        <taxon>Lophotrochozoa</taxon>
        <taxon>Platyhelminthes</taxon>
        <taxon>Cestoda</taxon>
        <taxon>Eucestoda</taxon>
        <taxon>Cyclophyllidea</taxon>
        <taxon>Taeniidae</taxon>
        <taxon>Taenia</taxon>
    </lineage>
</organism>
<dbReference type="PROSITE" id="PS00170">
    <property type="entry name" value="CSA_PPIASE_1"/>
    <property type="match status" value="1"/>
</dbReference>
<evidence type="ECO:0000256" key="1">
    <source>
        <dbReference type="ARBA" id="ARBA00004141"/>
    </source>
</evidence>
<comment type="similarity">
    <text evidence="6">Belongs to the ZIP transporter (TC 2.A.5) family. KE4/Catsup subfamily.</text>
</comment>
<dbReference type="EMBL" id="UYRS01018321">
    <property type="protein sequence ID" value="VDK32645.1"/>
    <property type="molecule type" value="Genomic_DNA"/>
</dbReference>
<gene>
    <name evidence="11" type="ORF">TASK_LOCUS3965</name>
</gene>
<comment type="subcellular location">
    <subcellularLocation>
        <location evidence="1">Membrane</location>
        <topology evidence="1">Multi-pass membrane protein</topology>
    </subcellularLocation>
</comment>
<dbReference type="InterPro" id="IPR020892">
    <property type="entry name" value="Cyclophilin-type_PPIase_CS"/>
</dbReference>
<dbReference type="GO" id="GO:0006882">
    <property type="term" value="P:intracellular zinc ion homeostasis"/>
    <property type="evidence" value="ECO:0007669"/>
    <property type="project" value="TreeGrafter"/>
</dbReference>
<dbReference type="PRINTS" id="PR00153">
    <property type="entry name" value="CSAPPISMRASE"/>
</dbReference>
<dbReference type="InterPro" id="IPR002130">
    <property type="entry name" value="Cyclophilin-type_PPIase_dom"/>
</dbReference>
<feature type="region of interest" description="Disordered" evidence="8">
    <location>
        <begin position="658"/>
        <end position="695"/>
    </location>
</feature>
<feature type="transmembrane region" description="Helical" evidence="9">
    <location>
        <begin position="580"/>
        <end position="598"/>
    </location>
</feature>
<evidence type="ECO:0000256" key="4">
    <source>
        <dbReference type="ARBA" id="ARBA00022989"/>
    </source>
</evidence>
<dbReference type="GO" id="GO:0005385">
    <property type="term" value="F:zinc ion transmembrane transporter activity"/>
    <property type="evidence" value="ECO:0007669"/>
    <property type="project" value="TreeGrafter"/>
</dbReference>
<evidence type="ECO:0000259" key="10">
    <source>
        <dbReference type="PROSITE" id="PS50072"/>
    </source>
</evidence>
<dbReference type="Gene3D" id="2.40.100.10">
    <property type="entry name" value="Cyclophilin-like"/>
    <property type="match status" value="1"/>
</dbReference>
<protein>
    <submittedName>
        <fullName evidence="13">PPIase cyclophilin-type domain-containing protein</fullName>
    </submittedName>
</protein>
<dbReference type="PROSITE" id="PS50072">
    <property type="entry name" value="CSA_PPIASE_2"/>
    <property type="match status" value="1"/>
</dbReference>
<dbReference type="Pfam" id="PF02535">
    <property type="entry name" value="Zip"/>
    <property type="match status" value="1"/>
</dbReference>
<dbReference type="InterPro" id="IPR003689">
    <property type="entry name" value="ZIP"/>
</dbReference>
<dbReference type="GO" id="GO:0006457">
    <property type="term" value="P:protein folding"/>
    <property type="evidence" value="ECO:0007669"/>
    <property type="project" value="InterPro"/>
</dbReference>
<feature type="transmembrane region" description="Helical" evidence="9">
    <location>
        <begin position="766"/>
        <end position="787"/>
    </location>
</feature>
<keyword evidence="4 9" id="KW-1133">Transmembrane helix</keyword>
<proteinExistence type="inferred from homology"/>
<evidence type="ECO:0000313" key="13">
    <source>
        <dbReference type="WBParaSite" id="TASK_0000396401-mRNA-1"/>
    </source>
</evidence>
<feature type="region of interest" description="Disordered" evidence="8">
    <location>
        <begin position="439"/>
        <end position="459"/>
    </location>
</feature>
<keyword evidence="7" id="KW-0175">Coiled coil</keyword>